<dbReference type="RefSeq" id="XP_018331932.1">
    <property type="nucleotide sequence ID" value="XM_018476430.1"/>
</dbReference>
<dbReference type="PANTHER" id="PTHR24252">
    <property type="entry name" value="ACROSIN-RELATED"/>
    <property type="match status" value="1"/>
</dbReference>
<dbReference type="AlphaFoldDB" id="A0A1W4XGM1"/>
<accession>A0A1W4XGM1</accession>
<evidence type="ECO:0000259" key="4">
    <source>
        <dbReference type="Pfam" id="PF00089"/>
    </source>
</evidence>
<feature type="region of interest" description="Disordered" evidence="2">
    <location>
        <begin position="153"/>
        <end position="194"/>
    </location>
</feature>
<evidence type="ECO:0000256" key="2">
    <source>
        <dbReference type="SAM" id="MobiDB-lite"/>
    </source>
</evidence>
<sequence>MKCFVLNTLFACFLKNIIIASAAEITVIGISNRNRNRYPEKETERPGDVVNININNYCPETSVVLVKECYCVPPTLCRDRVDEQIQAKSKSANLVSIKCNQQEVCCFNVSFTRVNEISPPTPTATPKLTTTTSAPEYVTEIVTTIINVTRTPTTTTTATVPSSSTTAAGTIPSTSTTTTSTESTTPPEEDDSVTIPTEEHVLGEPTKEAATTSQFDVEIIEEQSLSKTLCGTRNLYDRKISRIMTPVTTPASVGEFPWAVSILEKDQLKYECMGSLVRSGVVLTTGNCIQREPTNYVVRAGTINPLRKEAQIQPWQQNDVQYVTYNPQFLPGNGQENGVALLFLKGDFVINNFVNIICLPSNFNFSAAICMSSATHLSTGKFNGYFDNKPSGTT</sequence>
<keyword evidence="3" id="KW-0732">Signal</keyword>
<organism evidence="5 6">
    <name type="scientific">Agrilus planipennis</name>
    <name type="common">Emerald ash borer</name>
    <name type="synonym">Agrilus marcopoli</name>
    <dbReference type="NCBI Taxonomy" id="224129"/>
    <lineage>
        <taxon>Eukaryota</taxon>
        <taxon>Metazoa</taxon>
        <taxon>Ecdysozoa</taxon>
        <taxon>Arthropoda</taxon>
        <taxon>Hexapoda</taxon>
        <taxon>Insecta</taxon>
        <taxon>Pterygota</taxon>
        <taxon>Neoptera</taxon>
        <taxon>Endopterygota</taxon>
        <taxon>Coleoptera</taxon>
        <taxon>Polyphaga</taxon>
        <taxon>Elateriformia</taxon>
        <taxon>Buprestoidea</taxon>
        <taxon>Buprestidae</taxon>
        <taxon>Agrilinae</taxon>
        <taxon>Agrilus</taxon>
    </lineage>
</organism>
<dbReference type="PANTHER" id="PTHR24252:SF7">
    <property type="entry name" value="HYALIN"/>
    <property type="match status" value="1"/>
</dbReference>
<feature type="domain" description="Peptidase S1" evidence="4">
    <location>
        <begin position="249"/>
        <end position="364"/>
    </location>
</feature>
<dbReference type="Pfam" id="PF00089">
    <property type="entry name" value="Trypsin"/>
    <property type="match status" value="1"/>
</dbReference>
<feature type="compositionally biased region" description="Low complexity" evidence="2">
    <location>
        <begin position="153"/>
        <end position="186"/>
    </location>
</feature>
<dbReference type="SUPFAM" id="SSF50494">
    <property type="entry name" value="Trypsin-like serine proteases"/>
    <property type="match status" value="1"/>
</dbReference>
<evidence type="ECO:0000313" key="6">
    <source>
        <dbReference type="RefSeq" id="XP_018331932.1"/>
    </source>
</evidence>
<proteinExistence type="predicted"/>
<dbReference type="STRING" id="224129.A0A1W4XGM1"/>
<dbReference type="KEGG" id="apln:108741585"/>
<gene>
    <name evidence="6" type="primary">LOC108741585</name>
</gene>
<dbReference type="Proteomes" id="UP000192223">
    <property type="component" value="Unplaced"/>
</dbReference>
<dbReference type="GO" id="GO:0006508">
    <property type="term" value="P:proteolysis"/>
    <property type="evidence" value="ECO:0007669"/>
    <property type="project" value="InterPro"/>
</dbReference>
<dbReference type="InterPro" id="IPR009003">
    <property type="entry name" value="Peptidase_S1_PA"/>
</dbReference>
<dbReference type="GO" id="GO:0004252">
    <property type="term" value="F:serine-type endopeptidase activity"/>
    <property type="evidence" value="ECO:0007669"/>
    <property type="project" value="InterPro"/>
</dbReference>
<feature type="signal peptide" evidence="3">
    <location>
        <begin position="1"/>
        <end position="22"/>
    </location>
</feature>
<dbReference type="GeneID" id="108741585"/>
<reference evidence="6" key="1">
    <citation type="submission" date="2025-08" db="UniProtKB">
        <authorList>
            <consortium name="RefSeq"/>
        </authorList>
    </citation>
    <scope>IDENTIFICATION</scope>
    <source>
        <tissue evidence="6">Entire body</tissue>
    </source>
</reference>
<evidence type="ECO:0000313" key="5">
    <source>
        <dbReference type="Proteomes" id="UP000192223"/>
    </source>
</evidence>
<dbReference type="InterPro" id="IPR043504">
    <property type="entry name" value="Peptidase_S1_PA_chymotrypsin"/>
</dbReference>
<dbReference type="InterPro" id="IPR001254">
    <property type="entry name" value="Trypsin_dom"/>
</dbReference>
<keyword evidence="5" id="KW-1185">Reference proteome</keyword>
<name>A0A1W4XGM1_AGRPL</name>
<evidence type="ECO:0000256" key="3">
    <source>
        <dbReference type="SAM" id="SignalP"/>
    </source>
</evidence>
<dbReference type="Gene3D" id="2.40.10.10">
    <property type="entry name" value="Trypsin-like serine proteases"/>
    <property type="match status" value="1"/>
</dbReference>
<feature type="chain" id="PRO_5010691689" evidence="3">
    <location>
        <begin position="23"/>
        <end position="394"/>
    </location>
</feature>
<keyword evidence="1" id="KW-1015">Disulfide bond</keyword>
<evidence type="ECO:0000256" key="1">
    <source>
        <dbReference type="ARBA" id="ARBA00023157"/>
    </source>
</evidence>
<dbReference type="InParanoid" id="A0A1W4XGM1"/>
<protein>
    <submittedName>
        <fullName evidence="6">Flocculation protein FLO11-like</fullName>
    </submittedName>
</protein>